<keyword evidence="3" id="KW-0808">Transferase</keyword>
<feature type="domain" description="Spore protein YkvP/CgeB glycosyl transferase-like" evidence="2">
    <location>
        <begin position="310"/>
        <end position="430"/>
    </location>
</feature>
<accession>A0A366HQD0</accession>
<feature type="region of interest" description="Disordered" evidence="1">
    <location>
        <begin position="240"/>
        <end position="263"/>
    </location>
</feature>
<comment type="caution">
    <text evidence="3">The sequence shown here is derived from an EMBL/GenBank/DDBJ whole genome shotgun (WGS) entry which is preliminary data.</text>
</comment>
<name>A0A366HQD0_9BACT</name>
<evidence type="ECO:0000313" key="3">
    <source>
        <dbReference type="EMBL" id="RBP45314.1"/>
    </source>
</evidence>
<protein>
    <submittedName>
        <fullName evidence="3">Glycosyl transferase family 1</fullName>
    </submittedName>
</protein>
<dbReference type="InterPro" id="IPR055259">
    <property type="entry name" value="YkvP/CgeB_Glyco_trans-like"/>
</dbReference>
<reference evidence="3 4" key="1">
    <citation type="submission" date="2018-06" db="EMBL/GenBank/DDBJ databases">
        <title>Genomic Encyclopedia of Type Strains, Phase IV (KMG-IV): sequencing the most valuable type-strain genomes for metagenomic binning, comparative biology and taxonomic classification.</title>
        <authorList>
            <person name="Goeker M."/>
        </authorList>
    </citation>
    <scope>NUCLEOTIDE SEQUENCE [LARGE SCALE GENOMIC DNA]</scope>
    <source>
        <strain evidence="3 4">DSM 25532</strain>
    </source>
</reference>
<evidence type="ECO:0000256" key="1">
    <source>
        <dbReference type="SAM" id="MobiDB-lite"/>
    </source>
</evidence>
<dbReference type="AlphaFoldDB" id="A0A366HQD0"/>
<dbReference type="Proteomes" id="UP000253426">
    <property type="component" value="Unassembled WGS sequence"/>
</dbReference>
<dbReference type="Pfam" id="PF13524">
    <property type="entry name" value="Glyco_trans_1_2"/>
    <property type="match status" value="1"/>
</dbReference>
<gene>
    <name evidence="3" type="ORF">DES53_103312</name>
</gene>
<keyword evidence="4" id="KW-1185">Reference proteome</keyword>
<evidence type="ECO:0000313" key="4">
    <source>
        <dbReference type="Proteomes" id="UP000253426"/>
    </source>
</evidence>
<proteinExistence type="predicted"/>
<organism evidence="3 4">
    <name type="scientific">Roseimicrobium gellanilyticum</name>
    <dbReference type="NCBI Taxonomy" id="748857"/>
    <lineage>
        <taxon>Bacteria</taxon>
        <taxon>Pseudomonadati</taxon>
        <taxon>Verrucomicrobiota</taxon>
        <taxon>Verrucomicrobiia</taxon>
        <taxon>Verrucomicrobiales</taxon>
        <taxon>Verrucomicrobiaceae</taxon>
        <taxon>Roseimicrobium</taxon>
    </lineage>
</organism>
<dbReference type="OrthoDB" id="505636at2"/>
<evidence type="ECO:0000259" key="2">
    <source>
        <dbReference type="Pfam" id="PF13524"/>
    </source>
</evidence>
<dbReference type="EMBL" id="QNRR01000003">
    <property type="protein sequence ID" value="RBP45314.1"/>
    <property type="molecule type" value="Genomic_DNA"/>
</dbReference>
<sequence length="438" mass="50431">MDTASMLWTMARTSYKRWCKRMHLFATTVPMRIYSAVRHSSDPSLFYGSLWTGNFHPALRQLGHEVIESSVDLLPASQFMGASRKLDREETEIRANITQQILDDLRRAHAAAPIDLFLSYFYNSHFDPAGFAEIRRMGIPSVNFYCNSICQFDLVADVAAKADFAWHAEKNAKALYQRVGATPIWVQMGADPEVYRPVTDVSRKADACFVGMRYADRHRWMAALIRAEIPVEIYGPGWGAPVAQQSPPPPQDGEAPKKRHHVKPRQLSSYLTLVTKHMQRYGIVGGLSRIWKQYAQREEDRQVLPLFTPYAKGSIPFDKVCEVFSEHEVILNFSNVWADDQPGSELIPHVRLRDFEAPMCRTCYLTGYTDEITEFYEVGREIDTYSSEAELVEKTRYYLENPEAAERLREAGWQRARRDHTWARRFEELFRKTGLGIS</sequence>
<dbReference type="GO" id="GO:0016740">
    <property type="term" value="F:transferase activity"/>
    <property type="evidence" value="ECO:0007669"/>
    <property type="project" value="UniProtKB-KW"/>
</dbReference>